<feature type="repeat" description="TPR" evidence="8">
    <location>
        <begin position="745"/>
        <end position="778"/>
    </location>
</feature>
<dbReference type="Pfam" id="PF13424">
    <property type="entry name" value="TPR_12"/>
    <property type="match status" value="5"/>
</dbReference>
<evidence type="ECO:0000256" key="8">
    <source>
        <dbReference type="PROSITE-ProRule" id="PRU00339"/>
    </source>
</evidence>
<evidence type="ECO:0000256" key="7">
    <source>
        <dbReference type="ARBA" id="ARBA00047597"/>
    </source>
</evidence>
<reference evidence="10" key="1">
    <citation type="submission" date="2021-02" db="EMBL/GenBank/DDBJ databases">
        <authorList>
            <person name="Nowell W R."/>
        </authorList>
    </citation>
    <scope>NUCLEOTIDE SEQUENCE</scope>
</reference>
<feature type="repeat" description="TPR" evidence="8">
    <location>
        <begin position="661"/>
        <end position="694"/>
    </location>
</feature>
<organism evidence="10 11">
    <name type="scientific">Adineta steineri</name>
    <dbReference type="NCBI Taxonomy" id="433720"/>
    <lineage>
        <taxon>Eukaryota</taxon>
        <taxon>Metazoa</taxon>
        <taxon>Spiralia</taxon>
        <taxon>Gnathifera</taxon>
        <taxon>Rotifera</taxon>
        <taxon>Eurotatoria</taxon>
        <taxon>Bdelloidea</taxon>
        <taxon>Adinetida</taxon>
        <taxon>Adinetidae</taxon>
        <taxon>Adineta</taxon>
    </lineage>
</organism>
<dbReference type="InterPro" id="IPR019734">
    <property type="entry name" value="TPR_rpt"/>
</dbReference>
<feature type="repeat" description="TPR" evidence="8">
    <location>
        <begin position="577"/>
        <end position="610"/>
    </location>
</feature>
<feature type="repeat" description="TPR" evidence="8">
    <location>
        <begin position="787"/>
        <end position="820"/>
    </location>
</feature>
<dbReference type="Proteomes" id="UP000663891">
    <property type="component" value="Unassembled WGS sequence"/>
</dbReference>
<dbReference type="PROSITE" id="PS50005">
    <property type="entry name" value="TPR"/>
    <property type="match status" value="11"/>
</dbReference>
<keyword evidence="6 8" id="KW-0802">TPR repeat</keyword>
<dbReference type="AlphaFoldDB" id="A0A814UIQ8"/>
<dbReference type="Gene3D" id="1.25.40.10">
    <property type="entry name" value="Tetratricopeptide repeat domain"/>
    <property type="match status" value="5"/>
</dbReference>
<evidence type="ECO:0000256" key="1">
    <source>
        <dbReference type="ARBA" id="ARBA00009558"/>
    </source>
</evidence>
<gene>
    <name evidence="10" type="ORF">VCS650_LOCUS24217</name>
</gene>
<comment type="caution">
    <text evidence="10">The sequence shown here is derived from an EMBL/GenBank/DDBJ whole genome shotgun (WGS) entry which is preliminary data.</text>
</comment>
<dbReference type="EMBL" id="CAJNON010000294">
    <property type="protein sequence ID" value="CAF1176220.1"/>
    <property type="molecule type" value="Genomic_DNA"/>
</dbReference>
<evidence type="ECO:0000256" key="4">
    <source>
        <dbReference type="ARBA" id="ARBA00022695"/>
    </source>
</evidence>
<feature type="repeat" description="TPR" evidence="8">
    <location>
        <begin position="493"/>
        <end position="526"/>
    </location>
</feature>
<name>A0A814UIQ8_9BILA</name>
<dbReference type="InterPro" id="IPR011990">
    <property type="entry name" value="TPR-like_helical_dom_sf"/>
</dbReference>
<keyword evidence="3 9" id="KW-0808">Transferase</keyword>
<sequence length="926" mass="105932">MSESKSNENAAASSNICQSRQCMAQNYLLVWVDASIDETNKDCQDTLAQLKNVINNVKLCTQPDQCIQVLNQFDREKAFVITSGSFGQHLVPEIHGIPKLDAIYIFCGDKSRHQGWTQNWTKIKGVSTNVIEICQALQFAVKQRDQNSIAISFLRVNEMTSPENLNQLEPTFMYTQILKDNLLDMQHGEQAVKQFTTYCRNNDCMSSTNINRFEKEYRAELAIWWYTFPSNIYSMLNYALHCMDADIIINMDFFIHDLHQQIQQLHQQQVHTYHDKPFIVYRGQGLSKANFEKLKKTEAGLISFNNFLSTSIEQDKALGLAYSASENVDLIGILFIMSIDPCIKSAPFASIKDKSYFEEEDEILFSMHTVFRVGEIKEIDNENQLYQVELQLTSDDDPQLRLLTNRIREEAVGKTGWVRLANLLIKIGQPTKAEKLYNALFEQTSNEGQKAAYCNQLGYLKDDQGDYEKAISYYEKELEIQQKNLPPNHSLLATSFNNIASMYHKMGKYLKALSFFKNDLAIQEKTLPLNHPRLATSYNNIGSMYYKMGEYSAALSFYERALEIQQKTLPSDHPDLATSYNNIGMVYHKTEEYSKALSFHEKALEIKQNSLPSSHPDFATSYNNIGLVYNKMGQYSKALSFHEKALEIYQKTLPSNHPDLANSYGNIGSVYNSTGEFSKALTFFGKELEIRQKPLSTNHSDLATSYNNIGMVYHKMDEYSKALPFHEKALEICQKNLPSSHPDLVTSYDNIGIVHHRMGDFSKALSFYEKALEIRQKTLPLIHPDFAISYNNIGSVYESMGEYWKALASHEKALEICQKSVPSNHLHLAQSYNNIGSVYDRMGEYSKALPSHEKALEIRQKNLPSNHPYLAQSYTNIGTVCYNLKDYSKALSYYERALDVWESSLPPTHPYIKSVKNGIQNCEKNL</sequence>
<dbReference type="OrthoDB" id="19588at2759"/>
<dbReference type="EC" id="2.4.2.31" evidence="9"/>
<keyword evidence="2 9" id="KW-0328">Glycosyltransferase</keyword>
<dbReference type="GO" id="GO:0016779">
    <property type="term" value="F:nucleotidyltransferase activity"/>
    <property type="evidence" value="ECO:0007669"/>
    <property type="project" value="UniProtKB-KW"/>
</dbReference>
<dbReference type="PANTHER" id="PTHR45641:SF19">
    <property type="entry name" value="NEPHROCYSTIN-3"/>
    <property type="match status" value="1"/>
</dbReference>
<dbReference type="SMART" id="SM00028">
    <property type="entry name" value="TPR"/>
    <property type="match status" value="12"/>
</dbReference>
<evidence type="ECO:0000256" key="9">
    <source>
        <dbReference type="RuleBase" id="RU361228"/>
    </source>
</evidence>
<dbReference type="Pfam" id="PF00515">
    <property type="entry name" value="TPR_1"/>
    <property type="match status" value="1"/>
</dbReference>
<dbReference type="PANTHER" id="PTHR45641">
    <property type="entry name" value="TETRATRICOPEPTIDE REPEAT PROTEIN (AFU_ORTHOLOGUE AFUA_6G03870)"/>
    <property type="match status" value="1"/>
</dbReference>
<evidence type="ECO:0000313" key="10">
    <source>
        <dbReference type="EMBL" id="CAF1176220.1"/>
    </source>
</evidence>
<feature type="repeat" description="TPR" evidence="8">
    <location>
        <begin position="451"/>
        <end position="484"/>
    </location>
</feature>
<feature type="repeat" description="TPR" evidence="8">
    <location>
        <begin position="535"/>
        <end position="568"/>
    </location>
</feature>
<accession>A0A814UIQ8</accession>
<keyword evidence="9" id="KW-0520">NAD</keyword>
<comment type="similarity">
    <text evidence="1 9">Belongs to the Arg-specific ADP-ribosyltransferase family.</text>
</comment>
<dbReference type="SUPFAM" id="SSF56399">
    <property type="entry name" value="ADP-ribosylation"/>
    <property type="match status" value="1"/>
</dbReference>
<feature type="repeat" description="TPR" evidence="8">
    <location>
        <begin position="619"/>
        <end position="652"/>
    </location>
</feature>
<evidence type="ECO:0000256" key="6">
    <source>
        <dbReference type="ARBA" id="ARBA00022803"/>
    </source>
</evidence>
<comment type="catalytic activity">
    <reaction evidence="7 9">
        <text>L-arginyl-[protein] + NAD(+) = N(omega)-(ADP-D-ribosyl)-L-arginyl-[protein] + nicotinamide + H(+)</text>
        <dbReference type="Rhea" id="RHEA:19149"/>
        <dbReference type="Rhea" id="RHEA-COMP:10532"/>
        <dbReference type="Rhea" id="RHEA-COMP:15087"/>
        <dbReference type="ChEBI" id="CHEBI:15378"/>
        <dbReference type="ChEBI" id="CHEBI:17154"/>
        <dbReference type="ChEBI" id="CHEBI:29965"/>
        <dbReference type="ChEBI" id="CHEBI:57540"/>
        <dbReference type="ChEBI" id="CHEBI:142554"/>
        <dbReference type="EC" id="2.4.2.31"/>
    </reaction>
</comment>
<evidence type="ECO:0000256" key="5">
    <source>
        <dbReference type="ARBA" id="ARBA00022737"/>
    </source>
</evidence>
<feature type="repeat" description="TPR" evidence="8">
    <location>
        <begin position="829"/>
        <end position="862"/>
    </location>
</feature>
<protein>
    <recommendedName>
        <fullName evidence="9">NAD(P)(+)--arginine ADP-ribosyltransferase</fullName>
        <ecNumber evidence="9">2.4.2.31</ecNumber>
    </recommendedName>
    <alternativeName>
        <fullName evidence="9">Mono(ADP-ribosyl)transferase</fullName>
    </alternativeName>
</protein>
<keyword evidence="4" id="KW-0548">Nucleotidyltransferase</keyword>
<proteinExistence type="inferred from homology"/>
<dbReference type="Pfam" id="PF01129">
    <property type="entry name" value="ART"/>
    <property type="match status" value="1"/>
</dbReference>
<dbReference type="PRINTS" id="PR00381">
    <property type="entry name" value="KINESINLIGHT"/>
</dbReference>
<feature type="repeat" description="TPR" evidence="8">
    <location>
        <begin position="871"/>
        <end position="904"/>
    </location>
</feature>
<dbReference type="InterPro" id="IPR000768">
    <property type="entry name" value="ART"/>
</dbReference>
<dbReference type="Gene3D" id="3.90.176.10">
    <property type="entry name" value="Toxin ADP-ribosyltransferase, Chain A, domain 1"/>
    <property type="match status" value="1"/>
</dbReference>
<dbReference type="PROSITE" id="PS50293">
    <property type="entry name" value="TPR_REGION"/>
    <property type="match status" value="7"/>
</dbReference>
<keyword evidence="9" id="KW-0521">NADP</keyword>
<evidence type="ECO:0000256" key="2">
    <source>
        <dbReference type="ARBA" id="ARBA00022676"/>
    </source>
</evidence>
<keyword evidence="5" id="KW-0677">Repeat</keyword>
<dbReference type="GO" id="GO:0106274">
    <property type="term" value="F:NAD+-protein-arginine ADP-ribosyltransferase activity"/>
    <property type="evidence" value="ECO:0007669"/>
    <property type="project" value="UniProtKB-EC"/>
</dbReference>
<evidence type="ECO:0000256" key="3">
    <source>
        <dbReference type="ARBA" id="ARBA00022679"/>
    </source>
</evidence>
<evidence type="ECO:0000313" key="11">
    <source>
        <dbReference type="Proteomes" id="UP000663891"/>
    </source>
</evidence>
<dbReference type="SUPFAM" id="SSF48452">
    <property type="entry name" value="TPR-like"/>
    <property type="match status" value="4"/>
</dbReference>
<feature type="repeat" description="TPR" evidence="8">
    <location>
        <begin position="703"/>
        <end position="736"/>
    </location>
</feature>